<gene>
    <name evidence="1" type="ORF">E2C01_040056</name>
</gene>
<dbReference type="Proteomes" id="UP000324222">
    <property type="component" value="Unassembled WGS sequence"/>
</dbReference>
<name>A0A5B7FMY5_PORTR</name>
<sequence length="87" mass="9911">MAKVKGNVSECERKFKLHLLPDINQNHYFWKENAIMHRAMVKETMIFHLVLCGQCSDESLLLVGLIISEGGSFSHHCHHLTHSLNVG</sequence>
<evidence type="ECO:0000313" key="2">
    <source>
        <dbReference type="Proteomes" id="UP000324222"/>
    </source>
</evidence>
<reference evidence="1 2" key="1">
    <citation type="submission" date="2019-05" db="EMBL/GenBank/DDBJ databases">
        <title>Another draft genome of Portunus trituberculatus and its Hox gene families provides insights of decapod evolution.</title>
        <authorList>
            <person name="Jeong J.-H."/>
            <person name="Song I."/>
            <person name="Kim S."/>
            <person name="Choi T."/>
            <person name="Kim D."/>
            <person name="Ryu S."/>
            <person name="Kim W."/>
        </authorList>
    </citation>
    <scope>NUCLEOTIDE SEQUENCE [LARGE SCALE GENOMIC DNA]</scope>
    <source>
        <tissue evidence="1">Muscle</tissue>
    </source>
</reference>
<keyword evidence="2" id="KW-1185">Reference proteome</keyword>
<accession>A0A5B7FMY5</accession>
<dbReference type="AlphaFoldDB" id="A0A5B7FMY5"/>
<organism evidence="1 2">
    <name type="scientific">Portunus trituberculatus</name>
    <name type="common">Swimming crab</name>
    <name type="synonym">Neptunus trituberculatus</name>
    <dbReference type="NCBI Taxonomy" id="210409"/>
    <lineage>
        <taxon>Eukaryota</taxon>
        <taxon>Metazoa</taxon>
        <taxon>Ecdysozoa</taxon>
        <taxon>Arthropoda</taxon>
        <taxon>Crustacea</taxon>
        <taxon>Multicrustacea</taxon>
        <taxon>Malacostraca</taxon>
        <taxon>Eumalacostraca</taxon>
        <taxon>Eucarida</taxon>
        <taxon>Decapoda</taxon>
        <taxon>Pleocyemata</taxon>
        <taxon>Brachyura</taxon>
        <taxon>Eubrachyura</taxon>
        <taxon>Portunoidea</taxon>
        <taxon>Portunidae</taxon>
        <taxon>Portuninae</taxon>
        <taxon>Portunus</taxon>
    </lineage>
</organism>
<comment type="caution">
    <text evidence="1">The sequence shown here is derived from an EMBL/GenBank/DDBJ whole genome shotgun (WGS) entry which is preliminary data.</text>
</comment>
<dbReference type="EMBL" id="VSRR010007157">
    <property type="protein sequence ID" value="MPC46338.1"/>
    <property type="molecule type" value="Genomic_DNA"/>
</dbReference>
<proteinExistence type="predicted"/>
<evidence type="ECO:0000313" key="1">
    <source>
        <dbReference type="EMBL" id="MPC46338.1"/>
    </source>
</evidence>
<protein>
    <submittedName>
        <fullName evidence="1">Uncharacterized protein</fullName>
    </submittedName>
</protein>